<dbReference type="AlphaFoldDB" id="A0A4D6MEH7"/>
<protein>
    <submittedName>
        <fullName evidence="1">Uncharacterized protein</fullName>
    </submittedName>
</protein>
<evidence type="ECO:0000313" key="2">
    <source>
        <dbReference type="Proteomes" id="UP000501690"/>
    </source>
</evidence>
<sequence>MVIDMSQLYKDATAAEWGGFVYAEINGKLFRSIECHGFRPRGWIDNMFALFAANNYMYKEKKLIGRVNRVIFSSLFTSFTMDKAFFELVVHDLPKQPNL</sequence>
<name>A0A4D6MEH7_VIGUN</name>
<accession>A0A4D6MEH7</accession>
<reference evidence="1 2" key="1">
    <citation type="submission" date="2019-04" db="EMBL/GenBank/DDBJ databases">
        <title>An improved genome assembly and genetic linkage map for asparagus bean, Vigna unguiculata ssp. sesquipedialis.</title>
        <authorList>
            <person name="Xia Q."/>
            <person name="Zhang R."/>
            <person name="Dong Y."/>
        </authorList>
    </citation>
    <scope>NUCLEOTIDE SEQUENCE [LARGE SCALE GENOMIC DNA]</scope>
    <source>
        <tissue evidence="1">Leaf</tissue>
    </source>
</reference>
<proteinExistence type="predicted"/>
<dbReference type="Proteomes" id="UP000501690">
    <property type="component" value="Linkage Group LG7"/>
</dbReference>
<gene>
    <name evidence="1" type="ORF">DEO72_LG7g1051</name>
</gene>
<evidence type="ECO:0000313" key="1">
    <source>
        <dbReference type="EMBL" id="QCD99765.1"/>
    </source>
</evidence>
<dbReference type="EMBL" id="CP039351">
    <property type="protein sequence ID" value="QCD99765.1"/>
    <property type="molecule type" value="Genomic_DNA"/>
</dbReference>
<organism evidence="1 2">
    <name type="scientific">Vigna unguiculata</name>
    <name type="common">Cowpea</name>
    <dbReference type="NCBI Taxonomy" id="3917"/>
    <lineage>
        <taxon>Eukaryota</taxon>
        <taxon>Viridiplantae</taxon>
        <taxon>Streptophyta</taxon>
        <taxon>Embryophyta</taxon>
        <taxon>Tracheophyta</taxon>
        <taxon>Spermatophyta</taxon>
        <taxon>Magnoliopsida</taxon>
        <taxon>eudicotyledons</taxon>
        <taxon>Gunneridae</taxon>
        <taxon>Pentapetalae</taxon>
        <taxon>rosids</taxon>
        <taxon>fabids</taxon>
        <taxon>Fabales</taxon>
        <taxon>Fabaceae</taxon>
        <taxon>Papilionoideae</taxon>
        <taxon>50 kb inversion clade</taxon>
        <taxon>NPAAA clade</taxon>
        <taxon>indigoferoid/millettioid clade</taxon>
        <taxon>Phaseoleae</taxon>
        <taxon>Vigna</taxon>
    </lineage>
</organism>
<keyword evidence="2" id="KW-1185">Reference proteome</keyword>